<dbReference type="GO" id="GO:0050660">
    <property type="term" value="F:flavin adenine dinucleotide binding"/>
    <property type="evidence" value="ECO:0007669"/>
    <property type="project" value="InterPro"/>
</dbReference>
<comment type="similarity">
    <text evidence="2">Belongs to the acyl-CoA dehydrogenase family.</text>
</comment>
<evidence type="ECO:0000313" key="8">
    <source>
        <dbReference type="EMBL" id="MCK8785345.1"/>
    </source>
</evidence>
<dbReference type="InterPro" id="IPR009075">
    <property type="entry name" value="AcylCo_DH/oxidase_C"/>
</dbReference>
<evidence type="ECO:0000313" key="9">
    <source>
        <dbReference type="Proteomes" id="UP001139516"/>
    </source>
</evidence>
<dbReference type="EMBL" id="JALPRX010000055">
    <property type="protein sequence ID" value="MCK8785345.1"/>
    <property type="molecule type" value="Genomic_DNA"/>
</dbReference>
<dbReference type="PANTHER" id="PTHR43884:SF20">
    <property type="entry name" value="ACYL-COA DEHYDROGENASE FADE28"/>
    <property type="match status" value="1"/>
</dbReference>
<dbReference type="InterPro" id="IPR037069">
    <property type="entry name" value="AcylCoA_DH/ox_N_sf"/>
</dbReference>
<dbReference type="Proteomes" id="UP001139516">
    <property type="component" value="Unassembled WGS sequence"/>
</dbReference>
<evidence type="ECO:0000256" key="2">
    <source>
        <dbReference type="ARBA" id="ARBA00009347"/>
    </source>
</evidence>
<evidence type="ECO:0000259" key="7">
    <source>
        <dbReference type="Pfam" id="PF02771"/>
    </source>
</evidence>
<evidence type="ECO:0000256" key="4">
    <source>
        <dbReference type="ARBA" id="ARBA00022827"/>
    </source>
</evidence>
<feature type="domain" description="Acyl-CoA dehydrogenase/oxidase C-terminal" evidence="6">
    <location>
        <begin position="180"/>
        <end position="304"/>
    </location>
</feature>
<protein>
    <submittedName>
        <fullName evidence="8">Acyl-CoA dehydrogenase family protein</fullName>
    </submittedName>
</protein>
<proteinExistence type="inferred from homology"/>
<dbReference type="GO" id="GO:0003995">
    <property type="term" value="F:acyl-CoA dehydrogenase activity"/>
    <property type="evidence" value="ECO:0007669"/>
    <property type="project" value="TreeGrafter"/>
</dbReference>
<dbReference type="InterPro" id="IPR036250">
    <property type="entry name" value="AcylCo_DH-like_C"/>
</dbReference>
<dbReference type="AlphaFoldDB" id="A0A9X1YAF9"/>
<comment type="cofactor">
    <cofactor evidence="1">
        <name>FAD</name>
        <dbReference type="ChEBI" id="CHEBI:57692"/>
    </cofactor>
</comment>
<dbReference type="SUPFAM" id="SSF56645">
    <property type="entry name" value="Acyl-CoA dehydrogenase NM domain-like"/>
    <property type="match status" value="1"/>
</dbReference>
<evidence type="ECO:0000256" key="1">
    <source>
        <dbReference type="ARBA" id="ARBA00001974"/>
    </source>
</evidence>
<keyword evidence="5" id="KW-0560">Oxidoreductase</keyword>
<sequence>MDDLLANSAGELFTRACPPEVARAIRHGGSAAALWDAIEESGFLDALVPEAAGGAGLRPIDTLPVLLAAGRFAAPVPVGETMLVRAAFAAARQAAPEGPVALAQPVAADAAWRARAAWARQSRRVLVPRGEAALLLPRPALPGTDYVNDTAATMTWEQPEPEAALEGGTDWLVAGAWAELCRMAGAMDRILEDTIRYAGERVQFGRPIAGFQAVQQQLSVLTEEVFAGRMAAQLASLPSAGEASLDPLRVAAGKARIGEAAIRVAAIAHGVLGAMGITEEVPLHLMTEQLHRGRLAFGSEAYWHGVLGRACLDGPAVTSLGFVQERLAPAEA</sequence>
<dbReference type="Pfam" id="PF02771">
    <property type="entry name" value="Acyl-CoA_dh_N"/>
    <property type="match status" value="1"/>
</dbReference>
<comment type="caution">
    <text evidence="8">The sequence shown here is derived from an EMBL/GenBank/DDBJ whole genome shotgun (WGS) entry which is preliminary data.</text>
</comment>
<evidence type="ECO:0000256" key="3">
    <source>
        <dbReference type="ARBA" id="ARBA00022630"/>
    </source>
</evidence>
<dbReference type="InterPro" id="IPR009100">
    <property type="entry name" value="AcylCoA_DH/oxidase_NM_dom_sf"/>
</dbReference>
<feature type="domain" description="Acyl-CoA dehydrogenase/oxidase N-terminal" evidence="7">
    <location>
        <begin position="5"/>
        <end position="78"/>
    </location>
</feature>
<keyword evidence="3" id="KW-0285">Flavoprotein</keyword>
<accession>A0A9X1YAF9</accession>
<evidence type="ECO:0000259" key="6">
    <source>
        <dbReference type="Pfam" id="PF00441"/>
    </source>
</evidence>
<keyword evidence="4" id="KW-0274">FAD</keyword>
<reference evidence="8" key="1">
    <citation type="submission" date="2022-04" db="EMBL/GenBank/DDBJ databases">
        <title>Roseomonas acroporae sp. nov., isolated from coral Acropora digitifera.</title>
        <authorList>
            <person name="Sun H."/>
        </authorList>
    </citation>
    <scope>NUCLEOTIDE SEQUENCE</scope>
    <source>
        <strain evidence="8">NAR14</strain>
    </source>
</reference>
<dbReference type="SUPFAM" id="SSF47203">
    <property type="entry name" value="Acyl-CoA dehydrogenase C-terminal domain-like"/>
    <property type="match status" value="1"/>
</dbReference>
<dbReference type="RefSeq" id="WP_248667465.1">
    <property type="nucleotide sequence ID" value="NZ_JALPRX010000055.1"/>
</dbReference>
<evidence type="ECO:0000256" key="5">
    <source>
        <dbReference type="ARBA" id="ARBA00023002"/>
    </source>
</evidence>
<name>A0A9X1YAF9_9PROT</name>
<dbReference type="Gene3D" id="1.20.140.10">
    <property type="entry name" value="Butyryl-CoA Dehydrogenase, subunit A, domain 3"/>
    <property type="match status" value="1"/>
</dbReference>
<organism evidence="8 9">
    <name type="scientific">Roseomonas acroporae</name>
    <dbReference type="NCBI Taxonomy" id="2937791"/>
    <lineage>
        <taxon>Bacteria</taxon>
        <taxon>Pseudomonadati</taxon>
        <taxon>Pseudomonadota</taxon>
        <taxon>Alphaproteobacteria</taxon>
        <taxon>Acetobacterales</taxon>
        <taxon>Roseomonadaceae</taxon>
        <taxon>Roseomonas</taxon>
    </lineage>
</organism>
<dbReference type="Pfam" id="PF00441">
    <property type="entry name" value="Acyl-CoA_dh_1"/>
    <property type="match status" value="1"/>
</dbReference>
<keyword evidence="9" id="KW-1185">Reference proteome</keyword>
<dbReference type="InterPro" id="IPR013786">
    <property type="entry name" value="AcylCoA_DH/ox_N"/>
</dbReference>
<dbReference type="Gene3D" id="1.10.540.10">
    <property type="entry name" value="Acyl-CoA dehydrogenase/oxidase, N-terminal domain"/>
    <property type="match status" value="1"/>
</dbReference>
<dbReference type="PANTHER" id="PTHR43884">
    <property type="entry name" value="ACYL-COA DEHYDROGENASE"/>
    <property type="match status" value="1"/>
</dbReference>
<gene>
    <name evidence="8" type="ORF">M0638_13215</name>
</gene>